<proteinExistence type="predicted"/>
<reference evidence="1 2" key="1">
    <citation type="journal article" date="2019" name="Emerg. Microbes Infect.">
        <title>Comprehensive subspecies identification of 175 nontuberculous mycobacteria species based on 7547 genomic profiles.</title>
        <authorList>
            <person name="Matsumoto Y."/>
            <person name="Kinjo T."/>
            <person name="Motooka D."/>
            <person name="Nabeya D."/>
            <person name="Jung N."/>
            <person name="Uechi K."/>
            <person name="Horii T."/>
            <person name="Iida T."/>
            <person name="Fujita J."/>
            <person name="Nakamura S."/>
        </authorList>
    </citation>
    <scope>NUCLEOTIDE SEQUENCE [LARGE SCALE GENOMIC DNA]</scope>
    <source>
        <strain evidence="1 2">JCM 30996</strain>
    </source>
</reference>
<evidence type="ECO:0000313" key="2">
    <source>
        <dbReference type="Proteomes" id="UP000465304"/>
    </source>
</evidence>
<organism evidence="1 2">
    <name type="scientific">Mycolicibacterium hippocampi</name>
    <dbReference type="NCBI Taxonomy" id="659824"/>
    <lineage>
        <taxon>Bacteria</taxon>
        <taxon>Bacillati</taxon>
        <taxon>Actinomycetota</taxon>
        <taxon>Actinomycetes</taxon>
        <taxon>Mycobacteriales</taxon>
        <taxon>Mycobacteriaceae</taxon>
        <taxon>Mycolicibacterium</taxon>
    </lineage>
</organism>
<dbReference type="Proteomes" id="UP000465304">
    <property type="component" value="Unassembled WGS sequence"/>
</dbReference>
<dbReference type="EMBL" id="BLLB01000002">
    <property type="protein sequence ID" value="GFH01465.1"/>
    <property type="molecule type" value="Genomic_DNA"/>
</dbReference>
<sequence length="170" mass="18624">MAEDAIQAVDFKQAPPLSEYPINEVIAEATDLDGNHVVLRRGYYDEKSQRGFGWDKAYWRHHLVNPNVFTDLVSHSRPISNDGGTLVYEVPINRVHCSRGFLGIPDCQDTGESVTMRIVANINEGNPAVPGGGQKGVISMYPLTGGSGVVEVRPGWTLTPPWVNNNVPIN</sequence>
<name>A0A7I9ZKC3_9MYCO</name>
<keyword evidence="2" id="KW-1185">Reference proteome</keyword>
<comment type="caution">
    <text evidence="1">The sequence shown here is derived from an EMBL/GenBank/DDBJ whole genome shotgun (WGS) entry which is preliminary data.</text>
</comment>
<gene>
    <name evidence="1" type="ORF">MHIP_19480</name>
</gene>
<protein>
    <submittedName>
        <fullName evidence="1">Uncharacterized protein</fullName>
    </submittedName>
</protein>
<dbReference type="AlphaFoldDB" id="A0A7I9ZKC3"/>
<accession>A0A7I9ZKC3</accession>
<evidence type="ECO:0000313" key="1">
    <source>
        <dbReference type="EMBL" id="GFH01465.1"/>
    </source>
</evidence>